<dbReference type="Proteomes" id="UP001227101">
    <property type="component" value="Chromosome"/>
</dbReference>
<name>A0ABY8XKV2_9PSEU</name>
<protein>
    <submittedName>
        <fullName evidence="1">Uncharacterized protein</fullName>
    </submittedName>
</protein>
<dbReference type="RefSeq" id="WP_285453368.1">
    <property type="nucleotide sequence ID" value="NZ_CP127173.1"/>
</dbReference>
<reference evidence="1 2" key="1">
    <citation type="submission" date="2023-06" db="EMBL/GenBank/DDBJ databases">
        <authorList>
            <person name="Oyuntsetseg B."/>
            <person name="Kim S.B."/>
        </authorList>
    </citation>
    <scope>NUCLEOTIDE SEQUENCE [LARGE SCALE GENOMIC DNA]</scope>
    <source>
        <strain evidence="1 2">2-2</strain>
    </source>
</reference>
<evidence type="ECO:0000313" key="2">
    <source>
        <dbReference type="Proteomes" id="UP001227101"/>
    </source>
</evidence>
<organism evidence="1 2">
    <name type="scientific">Amycolatopsis nalaikhensis</name>
    <dbReference type="NCBI Taxonomy" id="715472"/>
    <lineage>
        <taxon>Bacteria</taxon>
        <taxon>Bacillati</taxon>
        <taxon>Actinomycetota</taxon>
        <taxon>Actinomycetes</taxon>
        <taxon>Pseudonocardiales</taxon>
        <taxon>Pseudonocardiaceae</taxon>
        <taxon>Amycolatopsis</taxon>
    </lineage>
</organism>
<dbReference type="EMBL" id="CP127173">
    <property type="protein sequence ID" value="WIV56265.1"/>
    <property type="molecule type" value="Genomic_DNA"/>
</dbReference>
<sequence>MEHALEYGDVTFLRCRDVAAAALADPALTARALPEPPVYP</sequence>
<gene>
    <name evidence="1" type="ORF">QP939_46985</name>
</gene>
<proteinExistence type="predicted"/>
<keyword evidence="2" id="KW-1185">Reference proteome</keyword>
<accession>A0ABY8XKV2</accession>
<evidence type="ECO:0000313" key="1">
    <source>
        <dbReference type="EMBL" id="WIV56265.1"/>
    </source>
</evidence>